<dbReference type="PIRSF" id="PIRSF000371">
    <property type="entry name" value="PFL_act_enz"/>
    <property type="match status" value="1"/>
</dbReference>
<reference evidence="10 11" key="1">
    <citation type="journal article" date="2019" name="Nat. Med.">
        <title>A library of human gut bacterial isolates paired with longitudinal multiomics data enables mechanistic microbiome research.</title>
        <authorList>
            <person name="Poyet M."/>
            <person name="Groussin M."/>
            <person name="Gibbons S.M."/>
            <person name="Avila-Pacheco J."/>
            <person name="Jiang X."/>
            <person name="Kearney S.M."/>
            <person name="Perrotta A.R."/>
            <person name="Berdy B."/>
            <person name="Zhao S."/>
            <person name="Lieberman T.D."/>
            <person name="Swanson P.K."/>
            <person name="Smith M."/>
            <person name="Roesemann S."/>
            <person name="Alexander J.E."/>
            <person name="Rich S.A."/>
            <person name="Livny J."/>
            <person name="Vlamakis H."/>
            <person name="Clish C."/>
            <person name="Bullock K."/>
            <person name="Deik A."/>
            <person name="Scott J."/>
            <person name="Pierce K.A."/>
            <person name="Xavier R.J."/>
            <person name="Alm E.J."/>
        </authorList>
    </citation>
    <scope>NUCLEOTIDE SEQUENCE [LARGE SCALE GENOMIC DNA]</scope>
    <source>
        <strain evidence="10 11">BIOML-A1</strain>
    </source>
</reference>
<evidence type="ECO:0000256" key="2">
    <source>
        <dbReference type="ARBA" id="ARBA00009777"/>
    </source>
</evidence>
<dbReference type="InterPro" id="IPR058240">
    <property type="entry name" value="rSAM_sf"/>
</dbReference>
<dbReference type="RefSeq" id="WP_155176369.1">
    <property type="nucleotide sequence ID" value="NZ_WNAK01000012.1"/>
</dbReference>
<dbReference type="InterPro" id="IPR001989">
    <property type="entry name" value="Radical_activat_CS"/>
</dbReference>
<evidence type="ECO:0000256" key="6">
    <source>
        <dbReference type="ARBA" id="ARBA00023002"/>
    </source>
</evidence>
<dbReference type="AlphaFoldDB" id="A0A844KQ65"/>
<dbReference type="InterPro" id="IPR034457">
    <property type="entry name" value="Organic_radical-activating"/>
</dbReference>
<dbReference type="PROSITE" id="PS01087">
    <property type="entry name" value="RADICAL_ACTIVATING"/>
    <property type="match status" value="1"/>
</dbReference>
<evidence type="ECO:0000256" key="7">
    <source>
        <dbReference type="ARBA" id="ARBA00023004"/>
    </source>
</evidence>
<dbReference type="EMBL" id="WNAL01000012">
    <property type="protein sequence ID" value="MTR81570.1"/>
    <property type="molecule type" value="Genomic_DNA"/>
</dbReference>
<dbReference type="SUPFAM" id="SSF102114">
    <property type="entry name" value="Radical SAM enzymes"/>
    <property type="match status" value="1"/>
</dbReference>
<dbReference type="GO" id="GO:0046872">
    <property type="term" value="F:metal ion binding"/>
    <property type="evidence" value="ECO:0007669"/>
    <property type="project" value="UniProtKB-KW"/>
</dbReference>
<evidence type="ECO:0000256" key="1">
    <source>
        <dbReference type="ARBA" id="ARBA00001966"/>
    </source>
</evidence>
<keyword evidence="8" id="KW-0411">Iron-sulfur</keyword>
<dbReference type="PANTHER" id="PTHR30352:SF4">
    <property type="entry name" value="PYRUVATE FORMATE-LYASE 2-ACTIVATING ENZYME"/>
    <property type="match status" value="1"/>
</dbReference>
<dbReference type="SFLD" id="SFLDG01066">
    <property type="entry name" value="organic_radical-activating_enz"/>
    <property type="match status" value="1"/>
</dbReference>
<accession>A0A844KQ65</accession>
<evidence type="ECO:0000256" key="8">
    <source>
        <dbReference type="ARBA" id="ARBA00023014"/>
    </source>
</evidence>
<evidence type="ECO:0000259" key="9">
    <source>
        <dbReference type="PROSITE" id="PS51918"/>
    </source>
</evidence>
<dbReference type="InterPro" id="IPR007197">
    <property type="entry name" value="rSAM"/>
</dbReference>
<keyword evidence="4" id="KW-0949">S-adenosyl-L-methionine</keyword>
<name>A0A844KQ65_9FIRM</name>
<keyword evidence="6" id="KW-0560">Oxidoreductase</keyword>
<dbReference type="Pfam" id="PF13353">
    <property type="entry name" value="Fer4_12"/>
    <property type="match status" value="1"/>
</dbReference>
<dbReference type="Gene3D" id="3.20.20.70">
    <property type="entry name" value="Aldolase class I"/>
    <property type="match status" value="1"/>
</dbReference>
<dbReference type="SFLD" id="SFLDS00029">
    <property type="entry name" value="Radical_SAM"/>
    <property type="match status" value="1"/>
</dbReference>
<comment type="cofactor">
    <cofactor evidence="1">
        <name>[4Fe-4S] cluster</name>
        <dbReference type="ChEBI" id="CHEBI:49883"/>
    </cofactor>
</comment>
<organism evidence="10 11">
    <name type="scientific">Roseburia faecis</name>
    <dbReference type="NCBI Taxonomy" id="301302"/>
    <lineage>
        <taxon>Bacteria</taxon>
        <taxon>Bacillati</taxon>
        <taxon>Bacillota</taxon>
        <taxon>Clostridia</taxon>
        <taxon>Lachnospirales</taxon>
        <taxon>Lachnospiraceae</taxon>
        <taxon>Roseburia</taxon>
    </lineage>
</organism>
<dbReference type="GO" id="GO:0051539">
    <property type="term" value="F:4 iron, 4 sulfur cluster binding"/>
    <property type="evidence" value="ECO:0007669"/>
    <property type="project" value="UniProtKB-KW"/>
</dbReference>
<dbReference type="Proteomes" id="UP000446657">
    <property type="component" value="Unassembled WGS sequence"/>
</dbReference>
<feature type="domain" description="Radical SAM core" evidence="9">
    <location>
        <begin position="18"/>
        <end position="278"/>
    </location>
</feature>
<evidence type="ECO:0000256" key="3">
    <source>
        <dbReference type="ARBA" id="ARBA00022485"/>
    </source>
</evidence>
<dbReference type="PANTHER" id="PTHR30352">
    <property type="entry name" value="PYRUVATE FORMATE-LYASE-ACTIVATING ENZYME"/>
    <property type="match status" value="1"/>
</dbReference>
<gene>
    <name evidence="10" type="ORF">GMD30_07565</name>
</gene>
<dbReference type="InterPro" id="IPR013785">
    <property type="entry name" value="Aldolase_TIM"/>
</dbReference>
<evidence type="ECO:0000313" key="11">
    <source>
        <dbReference type="Proteomes" id="UP000446657"/>
    </source>
</evidence>
<keyword evidence="3" id="KW-0004">4Fe-4S</keyword>
<evidence type="ECO:0000256" key="5">
    <source>
        <dbReference type="ARBA" id="ARBA00022723"/>
    </source>
</evidence>
<dbReference type="GO" id="GO:0016491">
    <property type="term" value="F:oxidoreductase activity"/>
    <property type="evidence" value="ECO:0007669"/>
    <property type="project" value="UniProtKB-KW"/>
</dbReference>
<comment type="similarity">
    <text evidence="2">Belongs to the organic radical-activating enzymes family.</text>
</comment>
<evidence type="ECO:0000313" key="10">
    <source>
        <dbReference type="EMBL" id="MTR81570.1"/>
    </source>
</evidence>
<comment type="caution">
    <text evidence="10">The sequence shown here is derived from an EMBL/GenBank/DDBJ whole genome shotgun (WGS) entry which is preliminary data.</text>
</comment>
<keyword evidence="5" id="KW-0479">Metal-binding</keyword>
<protein>
    <submittedName>
        <fullName evidence="10">Radical SAM protein</fullName>
    </submittedName>
</protein>
<evidence type="ECO:0000256" key="4">
    <source>
        <dbReference type="ARBA" id="ARBA00022691"/>
    </source>
</evidence>
<sequence>MIPEKNILLTNIQRFSLHDGPGIRTTVFLKGCSIHCPWCSNPENLLHREQRYVKMDHNGKVEEKGTYGKWYSPDELYSEVIKDKAFYGSCNANSATYLDSLPGGVTFSGGECMLQMKELDPMLQRLNDEQIHTIVETSLFCSSVQLSIAIKHIDLFYVDIKVLNDDLCSSSLGGRIELYKNNLVTLLNSGKPVVFRLPVIGGYTDSEENRKAVVELIESKAKSYSNLLKIEILKEHNLGTNKYQSLIDGGNEIMLPEYNGVSDELMGQYKIEIEEGLRIIGSSIPVEICKI</sequence>
<dbReference type="PROSITE" id="PS51918">
    <property type="entry name" value="RADICAL_SAM"/>
    <property type="match status" value="1"/>
</dbReference>
<proteinExistence type="inferred from homology"/>
<keyword evidence="7" id="KW-0408">Iron</keyword>
<dbReference type="InterPro" id="IPR012839">
    <property type="entry name" value="Organic_radical_activase"/>
</dbReference>